<dbReference type="GO" id="GO:0004518">
    <property type="term" value="F:nuclease activity"/>
    <property type="evidence" value="ECO:0007669"/>
    <property type="project" value="UniProtKB-KW"/>
</dbReference>
<protein>
    <recommendedName>
        <fullName evidence="13">DDE Tnp4 domain-containing protein</fullName>
    </recommendedName>
</protein>
<dbReference type="Pfam" id="PF26138">
    <property type="entry name" value="DUF8040"/>
    <property type="match status" value="1"/>
</dbReference>
<evidence type="ECO:0000256" key="3">
    <source>
        <dbReference type="ARBA" id="ARBA00006958"/>
    </source>
</evidence>
<keyword evidence="12" id="KW-1185">Reference proteome</keyword>
<evidence type="ECO:0000313" key="11">
    <source>
        <dbReference type="EMBL" id="KAK9145454.1"/>
    </source>
</evidence>
<dbReference type="InterPro" id="IPR058353">
    <property type="entry name" value="DUF8040"/>
</dbReference>
<comment type="caution">
    <text evidence="11">The sequence shown here is derived from an EMBL/GenBank/DDBJ whole genome shotgun (WGS) entry which is preliminary data.</text>
</comment>
<reference evidence="11 12" key="1">
    <citation type="submission" date="2024-01" db="EMBL/GenBank/DDBJ databases">
        <title>Genome assemblies of Stephania.</title>
        <authorList>
            <person name="Yang L."/>
        </authorList>
    </citation>
    <scope>NUCLEOTIDE SEQUENCE [LARGE SCALE GENOMIC DNA]</scope>
    <source>
        <strain evidence="11">QJT</strain>
        <tissue evidence="11">Leaf</tissue>
    </source>
</reference>
<evidence type="ECO:0000256" key="7">
    <source>
        <dbReference type="ARBA" id="ARBA00023242"/>
    </source>
</evidence>
<keyword evidence="8" id="KW-1133">Transmembrane helix</keyword>
<dbReference type="Pfam" id="PF13359">
    <property type="entry name" value="DDE_Tnp_4"/>
    <property type="match status" value="1"/>
</dbReference>
<proteinExistence type="inferred from homology"/>
<evidence type="ECO:0000256" key="8">
    <source>
        <dbReference type="SAM" id="Phobius"/>
    </source>
</evidence>
<evidence type="ECO:0000259" key="10">
    <source>
        <dbReference type="Pfam" id="PF26138"/>
    </source>
</evidence>
<comment type="cofactor">
    <cofactor evidence="1">
        <name>a divalent metal cation</name>
        <dbReference type="ChEBI" id="CHEBI:60240"/>
    </cofactor>
</comment>
<keyword evidence="8" id="KW-0472">Membrane</keyword>
<feature type="transmembrane region" description="Helical" evidence="8">
    <location>
        <begin position="18"/>
        <end position="38"/>
    </location>
</feature>
<dbReference type="PANTHER" id="PTHR22930">
    <property type="match status" value="1"/>
</dbReference>
<dbReference type="PANTHER" id="PTHR22930:SF281">
    <property type="entry name" value="NUCLEASE"/>
    <property type="match status" value="1"/>
</dbReference>
<dbReference type="Proteomes" id="UP001417504">
    <property type="component" value="Unassembled WGS sequence"/>
</dbReference>
<evidence type="ECO:0000256" key="4">
    <source>
        <dbReference type="ARBA" id="ARBA00022722"/>
    </source>
</evidence>
<feature type="domain" description="DDE Tnp4" evidence="9">
    <location>
        <begin position="183"/>
        <end position="340"/>
    </location>
</feature>
<keyword evidence="8" id="KW-0812">Transmembrane</keyword>
<evidence type="ECO:0000256" key="6">
    <source>
        <dbReference type="ARBA" id="ARBA00022801"/>
    </source>
</evidence>
<evidence type="ECO:0000313" key="12">
    <source>
        <dbReference type="Proteomes" id="UP001417504"/>
    </source>
</evidence>
<evidence type="ECO:0000259" key="9">
    <source>
        <dbReference type="Pfam" id="PF13359"/>
    </source>
</evidence>
<keyword evidence="5" id="KW-0479">Metal-binding</keyword>
<dbReference type="GO" id="GO:0046872">
    <property type="term" value="F:metal ion binding"/>
    <property type="evidence" value="ECO:0007669"/>
    <property type="project" value="UniProtKB-KW"/>
</dbReference>
<dbReference type="InterPro" id="IPR027806">
    <property type="entry name" value="HARBI1_dom"/>
</dbReference>
<dbReference type="GO" id="GO:0016787">
    <property type="term" value="F:hydrolase activity"/>
    <property type="evidence" value="ECO:0007669"/>
    <property type="project" value="UniProtKB-KW"/>
</dbReference>
<evidence type="ECO:0008006" key="13">
    <source>
        <dbReference type="Google" id="ProtNLM"/>
    </source>
</evidence>
<dbReference type="GO" id="GO:0005634">
    <property type="term" value="C:nucleus"/>
    <property type="evidence" value="ECO:0007669"/>
    <property type="project" value="UniProtKB-SubCell"/>
</dbReference>
<comment type="subcellular location">
    <subcellularLocation>
        <location evidence="2">Nucleus</location>
    </subcellularLocation>
</comment>
<name>A0AAP0K5C4_9MAGN</name>
<gene>
    <name evidence="11" type="ORF">Sjap_005357</name>
</gene>
<sequence length="403" mass="46622">MDEIILNQSNLKSKNSRVLIHAFLLWLTVVGGMFRIFLEAAKPKLRKSRTYELNIDKHRRLVHRFIYDNDRDCYKLTCMNRETFVKLCKMLSERGKLKDARCVCVDEQVAITLHILAHNKRNRVVKLKFQRSGDTISKVFKQVLHAIIRLQVVLLKQPEPVGEETTDLTWKWFKGSLGAIGGTFIPLRVNAADRPRYRNKEGEISMNVMGACTRDKCFSYVLPGWEGSATNGRILRDALTRPNGLVVNRGTYYLVDAGYTNVESFLTPYRGQRYHLNEWRHGYQPQTAEELFNMRHANARNVVECSFALLKDRWACLRNPSHYSIKMTTLIVLACALLHNYLMKEMPDDLLEAQYLDSVNLGQDEEIEDVQPESIASTESSDAWSTFRNDLAISMFDEFRYHA</sequence>
<dbReference type="InterPro" id="IPR045249">
    <property type="entry name" value="HARBI1-like"/>
</dbReference>
<dbReference type="EMBL" id="JBBNAE010000002">
    <property type="protein sequence ID" value="KAK9145454.1"/>
    <property type="molecule type" value="Genomic_DNA"/>
</dbReference>
<keyword evidence="4" id="KW-0540">Nuclease</keyword>
<evidence type="ECO:0000256" key="2">
    <source>
        <dbReference type="ARBA" id="ARBA00004123"/>
    </source>
</evidence>
<feature type="domain" description="DUF8040" evidence="10">
    <location>
        <begin position="60"/>
        <end position="148"/>
    </location>
</feature>
<evidence type="ECO:0000256" key="5">
    <source>
        <dbReference type="ARBA" id="ARBA00022723"/>
    </source>
</evidence>
<keyword evidence="6" id="KW-0378">Hydrolase</keyword>
<accession>A0AAP0K5C4</accession>
<keyword evidence="7" id="KW-0539">Nucleus</keyword>
<evidence type="ECO:0000256" key="1">
    <source>
        <dbReference type="ARBA" id="ARBA00001968"/>
    </source>
</evidence>
<comment type="similarity">
    <text evidence="3">Belongs to the HARBI1 family.</text>
</comment>
<dbReference type="AlphaFoldDB" id="A0AAP0K5C4"/>
<organism evidence="11 12">
    <name type="scientific">Stephania japonica</name>
    <dbReference type="NCBI Taxonomy" id="461633"/>
    <lineage>
        <taxon>Eukaryota</taxon>
        <taxon>Viridiplantae</taxon>
        <taxon>Streptophyta</taxon>
        <taxon>Embryophyta</taxon>
        <taxon>Tracheophyta</taxon>
        <taxon>Spermatophyta</taxon>
        <taxon>Magnoliopsida</taxon>
        <taxon>Ranunculales</taxon>
        <taxon>Menispermaceae</taxon>
        <taxon>Menispermoideae</taxon>
        <taxon>Cissampelideae</taxon>
        <taxon>Stephania</taxon>
    </lineage>
</organism>